<protein>
    <submittedName>
        <fullName evidence="1">Uncharacterized protein</fullName>
    </submittedName>
</protein>
<dbReference type="EMBL" id="JOKJ01000035">
    <property type="protein sequence ID" value="KEQ03294.1"/>
    <property type="molecule type" value="Genomic_DNA"/>
</dbReference>
<accession>A0A922NXQ2</accession>
<keyword evidence="2" id="KW-1185">Reference proteome</keyword>
<evidence type="ECO:0000313" key="2">
    <source>
        <dbReference type="Proteomes" id="UP000052167"/>
    </source>
</evidence>
<dbReference type="Proteomes" id="UP000052167">
    <property type="component" value="Unassembled WGS sequence"/>
</dbReference>
<name>A0A922NXQ2_9HYPH</name>
<evidence type="ECO:0000313" key="1">
    <source>
        <dbReference type="EMBL" id="KEQ03294.1"/>
    </source>
</evidence>
<comment type="caution">
    <text evidence="1">The sequence shown here is derived from an EMBL/GenBank/DDBJ whole genome shotgun (WGS) entry which is preliminary data.</text>
</comment>
<gene>
    <name evidence="1" type="ORF">GV68_17320</name>
</gene>
<dbReference type="AlphaFoldDB" id="A0A922NXQ2"/>
<sequence length="84" mass="9217">MMIDAGNCLPPVVEWRHKLTDRLQERLPVASTAIWRREAAVNHHHHHEASGGETLGYAHAPAVFGADERRAVKASGAVLAFTAR</sequence>
<proteinExistence type="predicted"/>
<organism evidence="1 2">
    <name type="scientific">Pseudorhizobium pelagicum</name>
    <dbReference type="NCBI Taxonomy" id="1509405"/>
    <lineage>
        <taxon>Bacteria</taxon>
        <taxon>Pseudomonadati</taxon>
        <taxon>Pseudomonadota</taxon>
        <taxon>Alphaproteobacteria</taxon>
        <taxon>Hyphomicrobiales</taxon>
        <taxon>Rhizobiaceae</taxon>
        <taxon>Rhizobium/Agrobacterium group</taxon>
        <taxon>Pseudorhizobium</taxon>
    </lineage>
</organism>
<reference evidence="1 2" key="1">
    <citation type="submission" date="2014-06" db="EMBL/GenBank/DDBJ databases">
        <title>Rhizobium pelagicum/R2-400B4.</title>
        <authorList>
            <person name="Kimes N.E."/>
            <person name="Lopez-Perez M."/>
        </authorList>
    </citation>
    <scope>NUCLEOTIDE SEQUENCE [LARGE SCALE GENOMIC DNA]</scope>
    <source>
        <strain evidence="1 2">R2-400B4</strain>
    </source>
</reference>